<comment type="caution">
    <text evidence="1">The sequence shown here is derived from an EMBL/GenBank/DDBJ whole genome shotgun (WGS) entry which is preliminary data.</text>
</comment>
<name>A0ACC0ZY67_9ROSI</name>
<proteinExistence type="predicted"/>
<dbReference type="Proteomes" id="UP001164250">
    <property type="component" value="Chromosome 13"/>
</dbReference>
<reference evidence="2" key="1">
    <citation type="journal article" date="2023" name="G3 (Bethesda)">
        <title>Genome assembly and association tests identify interacting loci associated with vigor, precocity, and sex in interspecific pistachio rootstocks.</title>
        <authorList>
            <person name="Palmer W."/>
            <person name="Jacygrad E."/>
            <person name="Sagayaradj S."/>
            <person name="Cavanaugh K."/>
            <person name="Han R."/>
            <person name="Bertier L."/>
            <person name="Beede B."/>
            <person name="Kafkas S."/>
            <person name="Golino D."/>
            <person name="Preece J."/>
            <person name="Michelmore R."/>
        </authorList>
    </citation>
    <scope>NUCLEOTIDE SEQUENCE [LARGE SCALE GENOMIC DNA]</scope>
</reference>
<sequence length="184" mass="20785">MTYKAKRCYKCQGIKHFAASYPNRQVVTIIEEEKDESIYDEEASKELENGEIIYGDQGECLVVKMTLNVEVVEEGDSWLCNNIFHVRCTTYGKLCNIIIDGGSCKNVITSAMIDKLSLQTQEHPRLYKLSWFKKGNEGGVLLLSATAHSHSKKQQRQHANVHCRWTDYAGQRATADVLATCSSM</sequence>
<keyword evidence="2" id="KW-1185">Reference proteome</keyword>
<dbReference type="EMBL" id="CM047909">
    <property type="protein sequence ID" value="KAJ0080179.1"/>
    <property type="molecule type" value="Genomic_DNA"/>
</dbReference>
<accession>A0ACC0ZY67</accession>
<organism evidence="1 2">
    <name type="scientific">Pistacia atlantica</name>
    <dbReference type="NCBI Taxonomy" id="434234"/>
    <lineage>
        <taxon>Eukaryota</taxon>
        <taxon>Viridiplantae</taxon>
        <taxon>Streptophyta</taxon>
        <taxon>Embryophyta</taxon>
        <taxon>Tracheophyta</taxon>
        <taxon>Spermatophyta</taxon>
        <taxon>Magnoliopsida</taxon>
        <taxon>eudicotyledons</taxon>
        <taxon>Gunneridae</taxon>
        <taxon>Pentapetalae</taxon>
        <taxon>rosids</taxon>
        <taxon>malvids</taxon>
        <taxon>Sapindales</taxon>
        <taxon>Anacardiaceae</taxon>
        <taxon>Pistacia</taxon>
    </lineage>
</organism>
<evidence type="ECO:0000313" key="2">
    <source>
        <dbReference type="Proteomes" id="UP001164250"/>
    </source>
</evidence>
<protein>
    <submittedName>
        <fullName evidence="1">Uncharacterized protein</fullName>
    </submittedName>
</protein>
<gene>
    <name evidence="1" type="ORF">Patl1_23039</name>
</gene>
<evidence type="ECO:0000313" key="1">
    <source>
        <dbReference type="EMBL" id="KAJ0080179.1"/>
    </source>
</evidence>